<evidence type="ECO:0000259" key="2">
    <source>
        <dbReference type="Pfam" id="PF00582"/>
    </source>
</evidence>
<evidence type="ECO:0000256" key="1">
    <source>
        <dbReference type="ARBA" id="ARBA00008791"/>
    </source>
</evidence>
<evidence type="ECO:0000313" key="3">
    <source>
        <dbReference type="EMBL" id="QDU40007.1"/>
    </source>
</evidence>
<dbReference type="PANTHER" id="PTHR46268:SF22">
    <property type="entry name" value="SENSOR PROTEIN KDPD-RELATED"/>
    <property type="match status" value="1"/>
</dbReference>
<dbReference type="Gene3D" id="3.40.50.620">
    <property type="entry name" value="HUPs"/>
    <property type="match status" value="1"/>
</dbReference>
<dbReference type="InterPro" id="IPR006016">
    <property type="entry name" value="UspA"/>
</dbReference>
<proteinExistence type="inferred from homology"/>
<evidence type="ECO:0000313" key="4">
    <source>
        <dbReference type="Proteomes" id="UP000320496"/>
    </source>
</evidence>
<name>A0A517ZC14_9PLAN</name>
<organism evidence="3 4">
    <name type="scientific">Maioricimonas rarisocia</name>
    <dbReference type="NCBI Taxonomy" id="2528026"/>
    <lineage>
        <taxon>Bacteria</taxon>
        <taxon>Pseudomonadati</taxon>
        <taxon>Planctomycetota</taxon>
        <taxon>Planctomycetia</taxon>
        <taxon>Planctomycetales</taxon>
        <taxon>Planctomycetaceae</taxon>
        <taxon>Maioricimonas</taxon>
    </lineage>
</organism>
<protein>
    <submittedName>
        <fullName evidence="3">Universal stress protein</fullName>
    </submittedName>
</protein>
<dbReference type="PRINTS" id="PR01438">
    <property type="entry name" value="UNVRSLSTRESS"/>
</dbReference>
<dbReference type="RefSeq" id="WP_145371134.1">
    <property type="nucleotide sequence ID" value="NZ_CP036275.1"/>
</dbReference>
<dbReference type="OrthoDB" id="9788959at2"/>
<dbReference type="Pfam" id="PF00582">
    <property type="entry name" value="Usp"/>
    <property type="match status" value="1"/>
</dbReference>
<accession>A0A517ZC14</accession>
<dbReference type="InterPro" id="IPR014729">
    <property type="entry name" value="Rossmann-like_a/b/a_fold"/>
</dbReference>
<reference evidence="3 4" key="1">
    <citation type="submission" date="2019-02" db="EMBL/GenBank/DDBJ databases">
        <title>Deep-cultivation of Planctomycetes and their phenomic and genomic characterization uncovers novel biology.</title>
        <authorList>
            <person name="Wiegand S."/>
            <person name="Jogler M."/>
            <person name="Boedeker C."/>
            <person name="Pinto D."/>
            <person name="Vollmers J."/>
            <person name="Rivas-Marin E."/>
            <person name="Kohn T."/>
            <person name="Peeters S.H."/>
            <person name="Heuer A."/>
            <person name="Rast P."/>
            <person name="Oberbeckmann S."/>
            <person name="Bunk B."/>
            <person name="Jeske O."/>
            <person name="Meyerdierks A."/>
            <person name="Storesund J.E."/>
            <person name="Kallscheuer N."/>
            <person name="Luecker S."/>
            <person name="Lage O.M."/>
            <person name="Pohl T."/>
            <person name="Merkel B.J."/>
            <person name="Hornburger P."/>
            <person name="Mueller R.-W."/>
            <person name="Bruemmer F."/>
            <person name="Labrenz M."/>
            <person name="Spormann A.M."/>
            <person name="Op den Camp H."/>
            <person name="Overmann J."/>
            <person name="Amann R."/>
            <person name="Jetten M.S.M."/>
            <person name="Mascher T."/>
            <person name="Medema M.H."/>
            <person name="Devos D.P."/>
            <person name="Kaster A.-K."/>
            <person name="Ovreas L."/>
            <person name="Rohde M."/>
            <person name="Galperin M.Y."/>
            <person name="Jogler C."/>
        </authorList>
    </citation>
    <scope>NUCLEOTIDE SEQUENCE [LARGE SCALE GENOMIC DNA]</scope>
    <source>
        <strain evidence="3 4">Mal4</strain>
    </source>
</reference>
<dbReference type="EMBL" id="CP036275">
    <property type="protein sequence ID" value="QDU40007.1"/>
    <property type="molecule type" value="Genomic_DNA"/>
</dbReference>
<dbReference type="SUPFAM" id="SSF52402">
    <property type="entry name" value="Adenine nucleotide alpha hydrolases-like"/>
    <property type="match status" value="1"/>
</dbReference>
<dbReference type="Proteomes" id="UP000320496">
    <property type="component" value="Chromosome"/>
</dbReference>
<keyword evidence="4" id="KW-1185">Reference proteome</keyword>
<gene>
    <name evidence="3" type="ORF">Mal4_43610</name>
</gene>
<feature type="domain" description="UspA" evidence="2">
    <location>
        <begin position="5"/>
        <end position="152"/>
    </location>
</feature>
<sequence>MIRLKSILWPTDFSPCAKQSQKYALAFAEQFDAHLHLLHVVHEAAVEIPEFGMGLAFPAYVENLPKRLAELEEQSIEKLSHSVPEHWQEGRHVTIAVKHGPPFIEIIRYAKEHETDMIVLGTHGRSALTHVLLGSVAERIVRKAPCPVLTIRPEGHEFVMP</sequence>
<dbReference type="InterPro" id="IPR006015">
    <property type="entry name" value="Universal_stress_UspA"/>
</dbReference>
<dbReference type="CDD" id="cd00293">
    <property type="entry name" value="USP-like"/>
    <property type="match status" value="1"/>
</dbReference>
<dbReference type="KEGG" id="mri:Mal4_43610"/>
<comment type="similarity">
    <text evidence="1">Belongs to the universal stress protein A family.</text>
</comment>
<dbReference type="AlphaFoldDB" id="A0A517ZC14"/>
<dbReference type="PANTHER" id="PTHR46268">
    <property type="entry name" value="STRESS RESPONSE PROTEIN NHAX"/>
    <property type="match status" value="1"/>
</dbReference>